<comment type="caution">
    <text evidence="2">The sequence shown here is derived from an EMBL/GenBank/DDBJ whole genome shotgun (WGS) entry which is preliminary data.</text>
</comment>
<dbReference type="Proteomes" id="UP000528457">
    <property type="component" value="Unassembled WGS sequence"/>
</dbReference>
<protein>
    <recommendedName>
        <fullName evidence="4">DUF3313 domain-containing protein</fullName>
    </recommendedName>
</protein>
<name>A0A7X0JUF6_9GAMM</name>
<dbReference type="RefSeq" id="WP_166844105.1">
    <property type="nucleotide sequence ID" value="NZ_JAAONY010000002.1"/>
</dbReference>
<dbReference type="EMBL" id="JACHHT010000002">
    <property type="protein sequence ID" value="MBB6521526.1"/>
    <property type="molecule type" value="Genomic_DNA"/>
</dbReference>
<gene>
    <name evidence="2" type="ORF">HNR48_001811</name>
</gene>
<accession>A0A7X0JUF6</accession>
<evidence type="ECO:0008006" key="4">
    <source>
        <dbReference type="Google" id="ProtNLM"/>
    </source>
</evidence>
<reference evidence="2 3" key="1">
    <citation type="submission" date="2020-08" db="EMBL/GenBank/DDBJ databases">
        <title>Genomic Encyclopedia of Type Strains, Phase IV (KMG-IV): sequencing the most valuable type-strain genomes for metagenomic binning, comparative biology and taxonomic classification.</title>
        <authorList>
            <person name="Goeker M."/>
        </authorList>
    </citation>
    <scope>NUCLEOTIDE SEQUENCE [LARGE SCALE GENOMIC DNA]</scope>
    <source>
        <strain evidence="2 3">DSM 22368</strain>
    </source>
</reference>
<evidence type="ECO:0000313" key="3">
    <source>
        <dbReference type="Proteomes" id="UP000528457"/>
    </source>
</evidence>
<organism evidence="2 3">
    <name type="scientific">Pseudoteredinibacter isoporae</name>
    <dbReference type="NCBI Taxonomy" id="570281"/>
    <lineage>
        <taxon>Bacteria</taxon>
        <taxon>Pseudomonadati</taxon>
        <taxon>Pseudomonadota</taxon>
        <taxon>Gammaproteobacteria</taxon>
        <taxon>Cellvibrionales</taxon>
        <taxon>Cellvibrionaceae</taxon>
        <taxon>Pseudoteredinibacter</taxon>
    </lineage>
</organism>
<dbReference type="AlphaFoldDB" id="A0A7X0JUF6"/>
<sequence length="202" mass="22966">MQSSLASAMLFLAVLLCSACTPQYTQNVVQEIPDYLQLRDKVYIERQQQWRLSSHTPLYIAMAKNDLVPRTELTITESLYDALLEQFPLSRASSNPATLGEALASARLMRMPITVYHQLSLMDDQLSSWREYDQDMDSGKSLGRDRLRLQIQLYDSYSGKLLDSAILNSVSRRIAWSEITPVELLRQASAQYAQQLAMVSPQ</sequence>
<feature type="chain" id="PRO_5031356381" description="DUF3313 domain-containing protein" evidence="1">
    <location>
        <begin position="20"/>
        <end position="202"/>
    </location>
</feature>
<keyword evidence="1" id="KW-0732">Signal</keyword>
<feature type="signal peptide" evidence="1">
    <location>
        <begin position="1"/>
        <end position="19"/>
    </location>
</feature>
<proteinExistence type="predicted"/>
<evidence type="ECO:0000313" key="2">
    <source>
        <dbReference type="EMBL" id="MBB6521526.1"/>
    </source>
</evidence>
<keyword evidence="3" id="KW-1185">Reference proteome</keyword>
<dbReference type="Pfam" id="PF16105">
    <property type="entry name" value="DUF4823"/>
    <property type="match status" value="1"/>
</dbReference>
<dbReference type="InParanoid" id="A0A7X0JUF6"/>
<dbReference type="InterPro" id="IPR032248">
    <property type="entry name" value="DUF4823"/>
</dbReference>
<evidence type="ECO:0000256" key="1">
    <source>
        <dbReference type="SAM" id="SignalP"/>
    </source>
</evidence>